<evidence type="ECO:0000256" key="1">
    <source>
        <dbReference type="SAM" id="MobiDB-lite"/>
    </source>
</evidence>
<feature type="region of interest" description="Disordered" evidence="1">
    <location>
        <begin position="1"/>
        <end position="55"/>
    </location>
</feature>
<gene>
    <name evidence="2" type="ORF">Saso_66690</name>
</gene>
<organism evidence="2 3">
    <name type="scientific">Streptomyces asoensis</name>
    <dbReference type="NCBI Taxonomy" id="249586"/>
    <lineage>
        <taxon>Bacteria</taxon>
        <taxon>Bacillati</taxon>
        <taxon>Actinomycetota</taxon>
        <taxon>Actinomycetes</taxon>
        <taxon>Kitasatosporales</taxon>
        <taxon>Streptomycetaceae</taxon>
        <taxon>Streptomyces</taxon>
    </lineage>
</organism>
<evidence type="ECO:0000313" key="2">
    <source>
        <dbReference type="EMBL" id="GHI65019.1"/>
    </source>
</evidence>
<dbReference type="RefSeq" id="WP_229901622.1">
    <property type="nucleotide sequence ID" value="NZ_BMSI01000028.1"/>
</dbReference>
<keyword evidence="3" id="KW-1185">Reference proteome</keyword>
<comment type="caution">
    <text evidence="2">The sequence shown here is derived from an EMBL/GenBank/DDBJ whole genome shotgun (WGS) entry which is preliminary data.</text>
</comment>
<dbReference type="EMBL" id="BNEB01000005">
    <property type="protein sequence ID" value="GHI65019.1"/>
    <property type="molecule type" value="Genomic_DNA"/>
</dbReference>
<sequence>MSAPPTGGPPEESASDGPRARRARAARTGVLRRLLRPRDRTVRPQTAPRHDTAPDLDDCRRELARWQRHADSFERELTRVSFERAHLLAWLAALHPSSAVVAPAAGAGPDGTHLLRLVAGGRQLSWRLPPRDIPLFAHVPYTERATGHLSRDGPAAAEQAAHIRSHTRLLALEGTLFAAPAPARGRPQAGPAEH</sequence>
<evidence type="ECO:0000313" key="3">
    <source>
        <dbReference type="Proteomes" id="UP000649259"/>
    </source>
</evidence>
<dbReference type="Proteomes" id="UP000649259">
    <property type="component" value="Unassembled WGS sequence"/>
</dbReference>
<feature type="compositionally biased region" description="Basic and acidic residues" evidence="1">
    <location>
        <begin position="36"/>
        <end position="55"/>
    </location>
</feature>
<accession>A0ABQ3SA82</accession>
<reference evidence="3" key="1">
    <citation type="submission" date="2023-07" db="EMBL/GenBank/DDBJ databases">
        <title>Whole genome shotgun sequence of Streptomyces cacaoi subsp. asoensis NBRC 13813.</title>
        <authorList>
            <person name="Komaki H."/>
            <person name="Tamura T."/>
        </authorList>
    </citation>
    <scope>NUCLEOTIDE SEQUENCE [LARGE SCALE GENOMIC DNA]</scope>
    <source>
        <strain evidence="3">NBRC 13813</strain>
    </source>
</reference>
<proteinExistence type="predicted"/>
<protein>
    <submittedName>
        <fullName evidence="2">Uncharacterized protein</fullName>
    </submittedName>
</protein>
<dbReference type="GeneID" id="91474442"/>
<name>A0ABQ3SA82_9ACTN</name>